<dbReference type="Pfam" id="PF17921">
    <property type="entry name" value="Integrase_H2C2"/>
    <property type="match status" value="1"/>
</dbReference>
<reference evidence="2 3" key="2">
    <citation type="submission" date="2018-11" db="EMBL/GenBank/DDBJ databases">
        <authorList>
            <consortium name="Pathogen Informatics"/>
        </authorList>
    </citation>
    <scope>NUCLEOTIDE SEQUENCE [LARGE SCALE GENOMIC DNA]</scope>
</reference>
<dbReference type="STRING" id="60517.A0A0R3WF84"/>
<evidence type="ECO:0000313" key="2">
    <source>
        <dbReference type="EMBL" id="VDK43761.1"/>
    </source>
</evidence>
<accession>A0A0R3WF84</accession>
<proteinExistence type="predicted"/>
<organism evidence="4">
    <name type="scientific">Taenia asiatica</name>
    <name type="common">Asian tapeworm</name>
    <dbReference type="NCBI Taxonomy" id="60517"/>
    <lineage>
        <taxon>Eukaryota</taxon>
        <taxon>Metazoa</taxon>
        <taxon>Spiralia</taxon>
        <taxon>Lophotrochozoa</taxon>
        <taxon>Platyhelminthes</taxon>
        <taxon>Cestoda</taxon>
        <taxon>Eucestoda</taxon>
        <taxon>Cyclophyllidea</taxon>
        <taxon>Taeniidae</taxon>
        <taxon>Taenia</taxon>
    </lineage>
</organism>
<dbReference type="WBParaSite" id="TASK_0000952101-mRNA-1">
    <property type="protein sequence ID" value="TASK_0000952101-mRNA-1"/>
    <property type="gene ID" value="TASK_0000952101"/>
</dbReference>
<reference evidence="4" key="1">
    <citation type="submission" date="2017-02" db="UniProtKB">
        <authorList>
            <consortium name="WormBaseParasite"/>
        </authorList>
    </citation>
    <scope>IDENTIFICATION</scope>
</reference>
<dbReference type="Gene3D" id="1.10.340.70">
    <property type="match status" value="1"/>
</dbReference>
<dbReference type="Proteomes" id="UP000282613">
    <property type="component" value="Unassembled WGS sequence"/>
</dbReference>
<name>A0A0R3WF84_TAEAS</name>
<evidence type="ECO:0000259" key="1">
    <source>
        <dbReference type="Pfam" id="PF17921"/>
    </source>
</evidence>
<evidence type="ECO:0000313" key="3">
    <source>
        <dbReference type="Proteomes" id="UP000282613"/>
    </source>
</evidence>
<dbReference type="InterPro" id="IPR050951">
    <property type="entry name" value="Retrovirus_Pol_polyprotein"/>
</dbReference>
<dbReference type="EMBL" id="UYRS01019218">
    <property type="protein sequence ID" value="VDK43761.1"/>
    <property type="molecule type" value="Genomic_DNA"/>
</dbReference>
<gene>
    <name evidence="2" type="ORF">TASK_LOCUS9522</name>
</gene>
<feature type="domain" description="Integrase zinc-binding" evidence="1">
    <location>
        <begin position="130"/>
        <end position="175"/>
    </location>
</feature>
<dbReference type="PANTHER" id="PTHR37984:SF5">
    <property type="entry name" value="PROTEIN NYNRIN-LIKE"/>
    <property type="match status" value="1"/>
</dbReference>
<sequence>MKEIDRSVARWYEELQQCNFTLQYRKGTTHGNADALSRRSLSAERESGIVGTLFLSEPTRYQWRNTQSTDPDTALVYERFVASSHMPTAEEMNSSSKAAKQIWRQWSKPTLEDEVLWYQKDATSPKRLLVPCSLIQTVLQELHEQLGHVGVKKMVEASSKRYWWPSLTPDVLDFC</sequence>
<keyword evidence="3" id="KW-1185">Reference proteome</keyword>
<dbReference type="InterPro" id="IPR041588">
    <property type="entry name" value="Integrase_H2C2"/>
</dbReference>
<dbReference type="AlphaFoldDB" id="A0A0R3WF84"/>
<protein>
    <submittedName>
        <fullName evidence="4">Integrase_H2C2 domain-containing protein</fullName>
    </submittedName>
</protein>
<dbReference type="PANTHER" id="PTHR37984">
    <property type="entry name" value="PROTEIN CBG26694"/>
    <property type="match status" value="1"/>
</dbReference>
<dbReference type="FunFam" id="1.10.340.70:FF:000001">
    <property type="entry name" value="Retrovirus-related Pol polyprotein from transposon gypsy-like Protein"/>
    <property type="match status" value="1"/>
</dbReference>
<dbReference type="OrthoDB" id="6273767at2759"/>
<evidence type="ECO:0000313" key="4">
    <source>
        <dbReference type="WBParaSite" id="TASK_0000952101-mRNA-1"/>
    </source>
</evidence>